<evidence type="ECO:0000313" key="2">
    <source>
        <dbReference type="EnsemblMetazoa" id="Aqu2.1.06173_001"/>
    </source>
</evidence>
<keyword evidence="1" id="KW-0472">Membrane</keyword>
<feature type="transmembrane region" description="Helical" evidence="1">
    <location>
        <begin position="6"/>
        <end position="26"/>
    </location>
</feature>
<sequence>MLPTVNGLVFGIIIPGYIIYQVYKMIKSCHHYHKRNNPVANRNLEEDHQPLVGNDGDWIAHRMENPLNYKERHVAGRIDDVSEKNEQSITIATDATYGSINEAATV</sequence>
<accession>A0A1X7SVP1</accession>
<reference evidence="2" key="1">
    <citation type="submission" date="2017-05" db="UniProtKB">
        <authorList>
            <consortium name="EnsemblMetazoa"/>
        </authorList>
    </citation>
    <scope>IDENTIFICATION</scope>
</reference>
<protein>
    <submittedName>
        <fullName evidence="2">Uncharacterized protein</fullName>
    </submittedName>
</protein>
<organism evidence="2">
    <name type="scientific">Amphimedon queenslandica</name>
    <name type="common">Sponge</name>
    <dbReference type="NCBI Taxonomy" id="400682"/>
    <lineage>
        <taxon>Eukaryota</taxon>
        <taxon>Metazoa</taxon>
        <taxon>Porifera</taxon>
        <taxon>Demospongiae</taxon>
        <taxon>Heteroscleromorpha</taxon>
        <taxon>Haplosclerida</taxon>
        <taxon>Niphatidae</taxon>
        <taxon>Amphimedon</taxon>
    </lineage>
</organism>
<keyword evidence="1" id="KW-0812">Transmembrane</keyword>
<keyword evidence="1" id="KW-1133">Transmembrane helix</keyword>
<name>A0A1X7SVP1_AMPQE</name>
<dbReference type="InParanoid" id="A0A1X7SVP1"/>
<proteinExistence type="predicted"/>
<evidence type="ECO:0000256" key="1">
    <source>
        <dbReference type="SAM" id="Phobius"/>
    </source>
</evidence>
<dbReference type="EnsemblMetazoa" id="Aqu2.1.06173_001">
    <property type="protein sequence ID" value="Aqu2.1.06173_001"/>
    <property type="gene ID" value="Aqu2.1.06173"/>
</dbReference>
<dbReference type="AlphaFoldDB" id="A0A1X7SVP1"/>